<dbReference type="RefSeq" id="WP_330930689.1">
    <property type="nucleotide sequence ID" value="NZ_CP119075.1"/>
</dbReference>
<keyword evidence="1" id="KW-0812">Transmembrane</keyword>
<reference evidence="2" key="1">
    <citation type="submission" date="2023-03" db="EMBL/GenBank/DDBJ databases">
        <title>Lomoglobus Profundus gen. nov., sp. nov., a novel member of the phylum Verrucomicrobia, isolated from deep-marine sediment of South China Sea.</title>
        <authorList>
            <person name="Ahmad T."/>
            <person name="Ishaq S.E."/>
            <person name="Wang F."/>
        </authorList>
    </citation>
    <scope>NUCLEOTIDE SEQUENCE</scope>
    <source>
        <strain evidence="2">LMO-M01</strain>
    </source>
</reference>
<sequence>MNTSELNQRPVARLRSERGGAFLKLLVLMAIVVAVVVLAWMIFLPTTVAKVLTDRSGFRTEISKLAFNPIGGGFSGSELEITNPAVYGGDAFVKVAQFSGRLETSTVTKEEFVIDELFIDLTAIKVIIPGDGTSNAEAFGEALIAQITTSPDYPDYAVAGLPVIGDGPQRVLIRRLHLKIGRVDVVQPDLGAKGSFGEQFNFEGTFDNVRRWQDMFTPELVKRLAQSPAVWQALLSSGILPEDLGGAGPLQEIWRKAGSTLNSFLRKLDQTPKP</sequence>
<feature type="transmembrane region" description="Helical" evidence="1">
    <location>
        <begin position="21"/>
        <end position="43"/>
    </location>
</feature>
<dbReference type="AlphaFoldDB" id="A0AAE9ZVM9"/>
<evidence type="ECO:0008006" key="4">
    <source>
        <dbReference type="Google" id="ProtNLM"/>
    </source>
</evidence>
<dbReference type="Proteomes" id="UP001218638">
    <property type="component" value="Chromosome"/>
</dbReference>
<proteinExistence type="predicted"/>
<protein>
    <recommendedName>
        <fullName evidence="4">AsmA domain-containing protein</fullName>
    </recommendedName>
</protein>
<keyword evidence="1" id="KW-0472">Membrane</keyword>
<evidence type="ECO:0000256" key="1">
    <source>
        <dbReference type="SAM" id="Phobius"/>
    </source>
</evidence>
<organism evidence="2 3">
    <name type="scientific">Synoicihabitans lomoniglobus</name>
    <dbReference type="NCBI Taxonomy" id="2909285"/>
    <lineage>
        <taxon>Bacteria</taxon>
        <taxon>Pseudomonadati</taxon>
        <taxon>Verrucomicrobiota</taxon>
        <taxon>Opitutia</taxon>
        <taxon>Opitutales</taxon>
        <taxon>Opitutaceae</taxon>
        <taxon>Synoicihabitans</taxon>
    </lineage>
</organism>
<accession>A0AAE9ZVM9</accession>
<keyword evidence="3" id="KW-1185">Reference proteome</keyword>
<keyword evidence="1" id="KW-1133">Transmembrane helix</keyword>
<evidence type="ECO:0000313" key="3">
    <source>
        <dbReference type="Proteomes" id="UP001218638"/>
    </source>
</evidence>
<dbReference type="KEGG" id="slom:PXH66_16725"/>
<evidence type="ECO:0000313" key="2">
    <source>
        <dbReference type="EMBL" id="WED63984.1"/>
    </source>
</evidence>
<dbReference type="EMBL" id="CP119075">
    <property type="protein sequence ID" value="WED63984.1"/>
    <property type="molecule type" value="Genomic_DNA"/>
</dbReference>
<gene>
    <name evidence="2" type="ORF">PXH66_16725</name>
</gene>
<name>A0AAE9ZVM9_9BACT</name>